<reference evidence="2" key="1">
    <citation type="submission" date="2021-06" db="EMBL/GenBank/DDBJ databases">
        <authorList>
            <person name="Kallberg Y."/>
            <person name="Tangrot J."/>
            <person name="Rosling A."/>
        </authorList>
    </citation>
    <scope>NUCLEOTIDE SEQUENCE</scope>
    <source>
        <strain evidence="2">MT106</strain>
    </source>
</reference>
<evidence type="ECO:0000313" key="2">
    <source>
        <dbReference type="EMBL" id="CAG8668212.1"/>
    </source>
</evidence>
<gene>
    <name evidence="2" type="ORF">AGERDE_LOCUS12135</name>
</gene>
<feature type="compositionally biased region" description="Basic and acidic residues" evidence="1">
    <location>
        <begin position="28"/>
        <end position="41"/>
    </location>
</feature>
<name>A0A9N9HE07_9GLOM</name>
<dbReference type="AlphaFoldDB" id="A0A9N9HE07"/>
<comment type="caution">
    <text evidence="2">The sequence shown here is derived from an EMBL/GenBank/DDBJ whole genome shotgun (WGS) entry which is preliminary data.</text>
</comment>
<organism evidence="2 3">
    <name type="scientific">Ambispora gerdemannii</name>
    <dbReference type="NCBI Taxonomy" id="144530"/>
    <lineage>
        <taxon>Eukaryota</taxon>
        <taxon>Fungi</taxon>
        <taxon>Fungi incertae sedis</taxon>
        <taxon>Mucoromycota</taxon>
        <taxon>Glomeromycotina</taxon>
        <taxon>Glomeromycetes</taxon>
        <taxon>Archaeosporales</taxon>
        <taxon>Ambisporaceae</taxon>
        <taxon>Ambispora</taxon>
    </lineage>
</organism>
<dbReference type="EMBL" id="CAJVPL010007182">
    <property type="protein sequence ID" value="CAG8668212.1"/>
    <property type="molecule type" value="Genomic_DNA"/>
</dbReference>
<dbReference type="Proteomes" id="UP000789831">
    <property type="component" value="Unassembled WGS sequence"/>
</dbReference>
<dbReference type="OrthoDB" id="10487543at2759"/>
<feature type="non-terminal residue" evidence="2">
    <location>
        <position position="57"/>
    </location>
</feature>
<keyword evidence="3" id="KW-1185">Reference proteome</keyword>
<evidence type="ECO:0000256" key="1">
    <source>
        <dbReference type="SAM" id="MobiDB-lite"/>
    </source>
</evidence>
<sequence length="57" mass="6134">VIIAEINEKCNFVRKTDAKIIDLGATRTRADSSEKEIDASFRPKKSGVPAPTGSDGE</sequence>
<feature type="region of interest" description="Disordered" evidence="1">
    <location>
        <begin position="28"/>
        <end position="57"/>
    </location>
</feature>
<accession>A0A9N9HE07</accession>
<evidence type="ECO:0000313" key="3">
    <source>
        <dbReference type="Proteomes" id="UP000789831"/>
    </source>
</evidence>
<feature type="non-terminal residue" evidence="2">
    <location>
        <position position="1"/>
    </location>
</feature>
<protein>
    <submittedName>
        <fullName evidence="2">9983_t:CDS:1</fullName>
    </submittedName>
</protein>
<proteinExistence type="predicted"/>